<evidence type="ECO:0000313" key="3">
    <source>
        <dbReference type="Proteomes" id="UP000035721"/>
    </source>
</evidence>
<dbReference type="Proteomes" id="UP000035721">
    <property type="component" value="Unassembled WGS sequence"/>
</dbReference>
<dbReference type="EMBL" id="CAJB01000385">
    <property type="protein sequence ID" value="CCH79697.1"/>
    <property type="molecule type" value="Genomic_DNA"/>
</dbReference>
<evidence type="ECO:0000313" key="2">
    <source>
        <dbReference type="EMBL" id="CCH79697.1"/>
    </source>
</evidence>
<sequence length="121" mass="12980">MCLHLVSHFDAYARLKHEIFNCIVPCLSARHKGEPRTCTVGGPGGLNSYEKTSRRVGTYPARIAIDDRVLHIHQVPYVIPAIGIGLPTRLPAVALGQPGVKGSGSTKRTGGKGRVVDTDLL</sequence>
<protein>
    <submittedName>
        <fullName evidence="2">Uncharacterized protein</fullName>
    </submittedName>
</protein>
<keyword evidence="3" id="KW-1185">Reference proteome</keyword>
<gene>
    <name evidence="2" type="ORF">BN12_530031</name>
</gene>
<dbReference type="AlphaFoldDB" id="A0A077M3U7"/>
<accession>A0A077M3U7</accession>
<reference evidence="2 3" key="1">
    <citation type="journal article" date="2013" name="ISME J.">
        <title>A metabolic model for members of the genus Tetrasphaera involved in enhanced biological phosphorus removal.</title>
        <authorList>
            <person name="Kristiansen R."/>
            <person name="Nguyen H.T.T."/>
            <person name="Saunders A.M."/>
            <person name="Nielsen J.L."/>
            <person name="Wimmer R."/>
            <person name="Le V.Q."/>
            <person name="McIlroy S.J."/>
            <person name="Petrovski S."/>
            <person name="Seviour R.J."/>
            <person name="Calteau A."/>
            <person name="Nielsen K.L."/>
            <person name="Nielsen P.H."/>
        </authorList>
    </citation>
    <scope>NUCLEOTIDE SEQUENCE [LARGE SCALE GENOMIC DNA]</scope>
    <source>
        <strain evidence="2 3">T1-X7</strain>
    </source>
</reference>
<feature type="region of interest" description="Disordered" evidence="1">
    <location>
        <begin position="97"/>
        <end position="121"/>
    </location>
</feature>
<evidence type="ECO:0000256" key="1">
    <source>
        <dbReference type="SAM" id="MobiDB-lite"/>
    </source>
</evidence>
<proteinExistence type="predicted"/>
<comment type="caution">
    <text evidence="2">The sequence shown here is derived from an EMBL/GenBank/DDBJ whole genome shotgun (WGS) entry which is preliminary data.</text>
</comment>
<name>A0A077M3U7_9MICO</name>
<organism evidence="2 3">
    <name type="scientific">Nostocoides japonicum T1-X7</name>
    <dbReference type="NCBI Taxonomy" id="1194083"/>
    <lineage>
        <taxon>Bacteria</taxon>
        <taxon>Bacillati</taxon>
        <taxon>Actinomycetota</taxon>
        <taxon>Actinomycetes</taxon>
        <taxon>Micrococcales</taxon>
        <taxon>Intrasporangiaceae</taxon>
        <taxon>Nostocoides</taxon>
    </lineage>
</organism>